<dbReference type="RefSeq" id="WP_279649027.1">
    <property type="nucleotide sequence ID" value="NZ_JAOCDG010000003.1"/>
</dbReference>
<evidence type="ECO:0000259" key="4">
    <source>
        <dbReference type="SMART" id="SM00479"/>
    </source>
</evidence>
<keyword evidence="3 5" id="KW-0269">Exonuclease</keyword>
<dbReference type="Proteomes" id="UP001161139">
    <property type="component" value="Unassembled WGS sequence"/>
</dbReference>
<keyword evidence="2" id="KW-0378">Hydrolase</keyword>
<proteinExistence type="predicted"/>
<dbReference type="InterPro" id="IPR012337">
    <property type="entry name" value="RNaseH-like_sf"/>
</dbReference>
<dbReference type="AlphaFoldDB" id="A0ABD4XW35"/>
<evidence type="ECO:0000256" key="3">
    <source>
        <dbReference type="ARBA" id="ARBA00022839"/>
    </source>
</evidence>
<dbReference type="InterPro" id="IPR036397">
    <property type="entry name" value="RNaseH_sf"/>
</dbReference>
<dbReference type="Gene3D" id="3.30.420.10">
    <property type="entry name" value="Ribonuclease H-like superfamily/Ribonuclease H"/>
    <property type="match status" value="1"/>
</dbReference>
<feature type="domain" description="Exonuclease" evidence="4">
    <location>
        <begin position="17"/>
        <end position="184"/>
    </location>
</feature>
<evidence type="ECO:0000256" key="2">
    <source>
        <dbReference type="ARBA" id="ARBA00022801"/>
    </source>
</evidence>
<name>A0ABD4XW35_STUST</name>
<accession>A0ABD4XW35</accession>
<protein>
    <submittedName>
        <fullName evidence="5">3'-5' exonuclease</fullName>
    </submittedName>
</protein>
<gene>
    <name evidence="5" type="ORF">N5D09_03100</name>
</gene>
<reference evidence="5" key="1">
    <citation type="submission" date="2022-09" db="EMBL/GenBank/DDBJ databases">
        <title>Intensive care unit water sources are persistently colonized with multi-drug resistant bacteria and are the site of extensive horizontal gene transfer of antibiotic resistance genes.</title>
        <authorList>
            <person name="Diorio-Toth L."/>
        </authorList>
    </citation>
    <scope>NUCLEOTIDE SEQUENCE</scope>
    <source>
        <strain evidence="5">GD03864</strain>
    </source>
</reference>
<dbReference type="SUPFAM" id="SSF53098">
    <property type="entry name" value="Ribonuclease H-like"/>
    <property type="match status" value="1"/>
</dbReference>
<dbReference type="PANTHER" id="PTHR30231:SF4">
    <property type="entry name" value="PROTEIN NEN2"/>
    <property type="match status" value="1"/>
</dbReference>
<dbReference type="GO" id="GO:0006259">
    <property type="term" value="P:DNA metabolic process"/>
    <property type="evidence" value="ECO:0007669"/>
    <property type="project" value="UniProtKB-ARBA"/>
</dbReference>
<dbReference type="SMART" id="SM00479">
    <property type="entry name" value="EXOIII"/>
    <property type="match status" value="1"/>
</dbReference>
<evidence type="ECO:0000256" key="1">
    <source>
        <dbReference type="ARBA" id="ARBA00022722"/>
    </source>
</evidence>
<evidence type="ECO:0000313" key="6">
    <source>
        <dbReference type="Proteomes" id="UP001161139"/>
    </source>
</evidence>
<dbReference type="InterPro" id="IPR013520">
    <property type="entry name" value="Ribonucl_H"/>
</dbReference>
<dbReference type="EMBL" id="JAOCDG010000003">
    <property type="protein sequence ID" value="MDH0687074.1"/>
    <property type="molecule type" value="Genomic_DNA"/>
</dbReference>
<evidence type="ECO:0000313" key="5">
    <source>
        <dbReference type="EMBL" id="MDH0687074.1"/>
    </source>
</evidence>
<keyword evidence="1" id="KW-0540">Nuclease</keyword>
<comment type="caution">
    <text evidence="5">The sequence shown here is derived from an EMBL/GenBank/DDBJ whole genome shotgun (WGS) entry which is preliminary data.</text>
</comment>
<dbReference type="PANTHER" id="PTHR30231">
    <property type="entry name" value="DNA POLYMERASE III SUBUNIT EPSILON"/>
    <property type="match status" value="1"/>
</dbReference>
<dbReference type="Pfam" id="PF00929">
    <property type="entry name" value="RNase_T"/>
    <property type="match status" value="1"/>
</dbReference>
<dbReference type="GO" id="GO:0004527">
    <property type="term" value="F:exonuclease activity"/>
    <property type="evidence" value="ECO:0007669"/>
    <property type="project" value="UniProtKB-KW"/>
</dbReference>
<organism evidence="5 6">
    <name type="scientific">Stutzerimonas stutzeri</name>
    <name type="common">Pseudomonas stutzeri</name>
    <dbReference type="NCBI Taxonomy" id="316"/>
    <lineage>
        <taxon>Bacteria</taxon>
        <taxon>Pseudomonadati</taxon>
        <taxon>Pseudomonadota</taxon>
        <taxon>Gammaproteobacteria</taxon>
        <taxon>Pseudomonadales</taxon>
        <taxon>Pseudomonadaceae</taxon>
        <taxon>Stutzerimonas</taxon>
    </lineage>
</organism>
<sequence>MNPYPLITKLARELKRSIFIIDCESTGFLDPDVAIVELGYLGVSPSGVIKREATLVNPGFPIPESATDVHRITDQMVSGARGYPSLHPWVSTVFERYVVAGFNSRAFDVGVLQACMARYGLPICEPEMQLDVRDIWIEVSGSQRGKLAAVAKAYDVTPGTAHRADGDAITAAGILEAMLWEHGAERVMGQLVQRSPAPANDLVATP</sequence>
<dbReference type="CDD" id="cd06127">
    <property type="entry name" value="DEDDh"/>
    <property type="match status" value="1"/>
</dbReference>